<dbReference type="Gene3D" id="3.40.50.2300">
    <property type="match status" value="1"/>
</dbReference>
<gene>
    <name evidence="5" type="ORF">ACFQPS_19830</name>
</gene>
<evidence type="ECO:0000259" key="4">
    <source>
        <dbReference type="PROSITE" id="PS50112"/>
    </source>
</evidence>
<dbReference type="Pfam" id="PF00072">
    <property type="entry name" value="Response_reg"/>
    <property type="match status" value="1"/>
</dbReference>
<dbReference type="InterPro" id="IPR013656">
    <property type="entry name" value="PAS_4"/>
</dbReference>
<dbReference type="Proteomes" id="UP001596456">
    <property type="component" value="Unassembled WGS sequence"/>
</dbReference>
<name>A0ABW2KZA5_9PROT</name>
<dbReference type="PROSITE" id="PS50110">
    <property type="entry name" value="RESPONSE_REGULATORY"/>
    <property type="match status" value="1"/>
</dbReference>
<evidence type="ECO:0000313" key="5">
    <source>
        <dbReference type="EMBL" id="MFC7335429.1"/>
    </source>
</evidence>
<keyword evidence="6" id="KW-1185">Reference proteome</keyword>
<feature type="domain" description="PAS" evidence="4">
    <location>
        <begin position="152"/>
        <end position="205"/>
    </location>
</feature>
<dbReference type="SMART" id="SM00091">
    <property type="entry name" value="PAS"/>
    <property type="match status" value="1"/>
</dbReference>
<evidence type="ECO:0000256" key="1">
    <source>
        <dbReference type="PROSITE-ProRule" id="PRU00169"/>
    </source>
</evidence>
<feature type="region of interest" description="Disordered" evidence="2">
    <location>
        <begin position="130"/>
        <end position="154"/>
    </location>
</feature>
<accession>A0ABW2KZA5</accession>
<dbReference type="InterPro" id="IPR001789">
    <property type="entry name" value="Sig_transdc_resp-reg_receiver"/>
</dbReference>
<feature type="compositionally biased region" description="Gly residues" evidence="2">
    <location>
        <begin position="134"/>
        <end position="148"/>
    </location>
</feature>
<dbReference type="Pfam" id="PF08448">
    <property type="entry name" value="PAS_4"/>
    <property type="match status" value="1"/>
</dbReference>
<evidence type="ECO:0000259" key="3">
    <source>
        <dbReference type="PROSITE" id="PS50110"/>
    </source>
</evidence>
<dbReference type="InterPro" id="IPR035965">
    <property type="entry name" value="PAS-like_dom_sf"/>
</dbReference>
<dbReference type="Gene3D" id="3.30.450.20">
    <property type="entry name" value="PAS domain"/>
    <property type="match status" value="1"/>
</dbReference>
<reference evidence="6" key="1">
    <citation type="journal article" date="2019" name="Int. J. Syst. Evol. Microbiol.">
        <title>The Global Catalogue of Microorganisms (GCM) 10K type strain sequencing project: providing services to taxonomists for standard genome sequencing and annotation.</title>
        <authorList>
            <consortium name="The Broad Institute Genomics Platform"/>
            <consortium name="The Broad Institute Genome Sequencing Center for Infectious Disease"/>
            <person name="Wu L."/>
            <person name="Ma J."/>
        </authorList>
    </citation>
    <scope>NUCLEOTIDE SEQUENCE [LARGE SCALE GENOMIC DNA]</scope>
    <source>
        <strain evidence="6">CGMCC 1.16275</strain>
    </source>
</reference>
<comment type="caution">
    <text evidence="5">The sequence shown here is derived from an EMBL/GenBank/DDBJ whole genome shotgun (WGS) entry which is preliminary data.</text>
</comment>
<dbReference type="RefSeq" id="WP_377361045.1">
    <property type="nucleotide sequence ID" value="NZ_JBHTCM010000028.1"/>
</dbReference>
<dbReference type="EMBL" id="JBHTCM010000028">
    <property type="protein sequence ID" value="MFC7335429.1"/>
    <property type="molecule type" value="Genomic_DNA"/>
</dbReference>
<dbReference type="NCBIfam" id="TIGR00229">
    <property type="entry name" value="sensory_box"/>
    <property type="match status" value="1"/>
</dbReference>
<dbReference type="SUPFAM" id="SSF52172">
    <property type="entry name" value="CheY-like"/>
    <property type="match status" value="1"/>
</dbReference>
<dbReference type="SUPFAM" id="SSF55785">
    <property type="entry name" value="PYP-like sensor domain (PAS domain)"/>
    <property type="match status" value="2"/>
</dbReference>
<evidence type="ECO:0000256" key="2">
    <source>
        <dbReference type="SAM" id="MobiDB-lite"/>
    </source>
</evidence>
<protein>
    <submittedName>
        <fullName evidence="5">PAS domain-containing protein</fullName>
    </submittedName>
</protein>
<feature type="domain" description="Response regulatory" evidence="3">
    <location>
        <begin position="372"/>
        <end position="487"/>
    </location>
</feature>
<sequence length="499" mass="50595">MAVLPSDPAPPGTVPLVLRHLEGLDLGLAIVDADGRILRDNAWVRRRFGAGVRSVRGLRLEPLLPELGSGCLAGAVADALATGLSVLLPPGPGATGADTRPPARLVIVRPLRVEGADCCLVQLFDGLTATPRGSGPGGSGQGGGGPGRGRQRGARYHAALETAQDSFVTLDAAGRIAWINPAAERKFGRSLAETLGRPLHLLLPDLTGPLPAGGLVRVRAVAAGGRSFEAEIATGCWAGGAVRYRTLFIRDTGHATGRDAGTASDAAAEPPGFEWQVGRIVHEFNNLLMVIQANAGLLSGHVADTDLADAVREIGEAAGRGATLTGRLLSVAGDAGRRPAALTTGAPPAALPPSSLPAHAQPLRPAALPPLRILRVAADAALCRTLDDALAGGGHAVTAAADGYQALECLEAMPFDLLLSDARLPGGLSGSLLAREIRPLFPDLAVVLVAAGDGAAPAPDVLLPEEAPVLRLPFSPDDLSSAVAGALAATAVPAGKGFP</sequence>
<dbReference type="CDD" id="cd00130">
    <property type="entry name" value="PAS"/>
    <property type="match status" value="1"/>
</dbReference>
<dbReference type="PROSITE" id="PS50112">
    <property type="entry name" value="PAS"/>
    <property type="match status" value="1"/>
</dbReference>
<organism evidence="5 6">
    <name type="scientific">Rhodocista pekingensis</name>
    <dbReference type="NCBI Taxonomy" id="201185"/>
    <lineage>
        <taxon>Bacteria</taxon>
        <taxon>Pseudomonadati</taxon>
        <taxon>Pseudomonadota</taxon>
        <taxon>Alphaproteobacteria</taxon>
        <taxon>Rhodospirillales</taxon>
        <taxon>Azospirillaceae</taxon>
        <taxon>Rhodocista</taxon>
    </lineage>
</organism>
<evidence type="ECO:0000313" key="6">
    <source>
        <dbReference type="Proteomes" id="UP001596456"/>
    </source>
</evidence>
<feature type="modified residue" description="4-aspartylphosphate" evidence="1">
    <location>
        <position position="421"/>
    </location>
</feature>
<dbReference type="Gene3D" id="1.10.287.130">
    <property type="match status" value="1"/>
</dbReference>
<keyword evidence="1" id="KW-0597">Phosphoprotein</keyword>
<proteinExistence type="predicted"/>
<dbReference type="InterPro" id="IPR011006">
    <property type="entry name" value="CheY-like_superfamily"/>
</dbReference>
<dbReference type="InterPro" id="IPR000014">
    <property type="entry name" value="PAS"/>
</dbReference>
<dbReference type="SMART" id="SM00448">
    <property type="entry name" value="REC"/>
    <property type="match status" value="1"/>
</dbReference>